<dbReference type="InterPro" id="IPR044837">
    <property type="entry name" value="REM16-like"/>
</dbReference>
<comment type="subcellular location">
    <subcellularLocation>
        <location evidence="1">Nucleus</location>
    </subcellularLocation>
</comment>
<dbReference type="EMBL" id="QEFC01001155">
    <property type="protein sequence ID" value="KAE9459870.1"/>
    <property type="molecule type" value="Genomic_DNA"/>
</dbReference>
<keyword evidence="5" id="KW-0539">Nucleus</keyword>
<feature type="non-terminal residue" evidence="7">
    <location>
        <position position="1"/>
    </location>
</feature>
<dbReference type="CDD" id="cd10017">
    <property type="entry name" value="B3_DNA"/>
    <property type="match status" value="1"/>
</dbReference>
<evidence type="ECO:0000256" key="4">
    <source>
        <dbReference type="ARBA" id="ARBA00023163"/>
    </source>
</evidence>
<evidence type="ECO:0000256" key="5">
    <source>
        <dbReference type="ARBA" id="ARBA00023242"/>
    </source>
</evidence>
<dbReference type="InterPro" id="IPR003340">
    <property type="entry name" value="B3_DNA-bd"/>
</dbReference>
<dbReference type="InterPro" id="IPR015300">
    <property type="entry name" value="DNA-bd_pseudobarrel_sf"/>
</dbReference>
<dbReference type="OrthoDB" id="638806at2759"/>
<organism evidence="7 8">
    <name type="scientific">Rhododendron williamsianum</name>
    <dbReference type="NCBI Taxonomy" id="262921"/>
    <lineage>
        <taxon>Eukaryota</taxon>
        <taxon>Viridiplantae</taxon>
        <taxon>Streptophyta</taxon>
        <taxon>Embryophyta</taxon>
        <taxon>Tracheophyta</taxon>
        <taxon>Spermatophyta</taxon>
        <taxon>Magnoliopsida</taxon>
        <taxon>eudicotyledons</taxon>
        <taxon>Gunneridae</taxon>
        <taxon>Pentapetalae</taxon>
        <taxon>asterids</taxon>
        <taxon>Ericales</taxon>
        <taxon>Ericaceae</taxon>
        <taxon>Ericoideae</taxon>
        <taxon>Rhodoreae</taxon>
        <taxon>Rhododendron</taxon>
    </lineage>
</organism>
<dbReference type="SUPFAM" id="SSF101936">
    <property type="entry name" value="DNA-binding pseudobarrel domain"/>
    <property type="match status" value="1"/>
</dbReference>
<dbReference type="PANTHER" id="PTHR31391:SF64">
    <property type="entry name" value="B3 DOMAIN-CONTAINING PROTEIN OS06G0112300"/>
    <property type="match status" value="1"/>
</dbReference>
<evidence type="ECO:0000256" key="2">
    <source>
        <dbReference type="ARBA" id="ARBA00023015"/>
    </source>
</evidence>
<proteinExistence type="predicted"/>
<keyword evidence="4" id="KW-0804">Transcription</keyword>
<reference evidence="7 8" key="1">
    <citation type="journal article" date="2019" name="Genome Biol. Evol.">
        <title>The Rhododendron genome and chromosomal organization provide insight into shared whole-genome duplications across the heath family (Ericaceae).</title>
        <authorList>
            <person name="Soza V.L."/>
            <person name="Lindsley D."/>
            <person name="Waalkes A."/>
            <person name="Ramage E."/>
            <person name="Patwardhan R.P."/>
            <person name="Burton J.N."/>
            <person name="Adey A."/>
            <person name="Kumar A."/>
            <person name="Qiu R."/>
            <person name="Shendure J."/>
            <person name="Hall B."/>
        </authorList>
    </citation>
    <scope>NUCLEOTIDE SEQUENCE [LARGE SCALE GENOMIC DNA]</scope>
    <source>
        <strain evidence="7">RSF 1966-606</strain>
    </source>
</reference>
<evidence type="ECO:0000313" key="8">
    <source>
        <dbReference type="Proteomes" id="UP000428333"/>
    </source>
</evidence>
<accession>A0A6A4LPB3</accession>
<keyword evidence="3" id="KW-0238">DNA-binding</keyword>
<dbReference type="Gene3D" id="2.40.330.10">
    <property type="entry name" value="DNA-binding pseudobarrel domain"/>
    <property type="match status" value="1"/>
</dbReference>
<gene>
    <name evidence="7" type="ORF">C3L33_08208</name>
</gene>
<dbReference type="GO" id="GO:0005634">
    <property type="term" value="C:nucleus"/>
    <property type="evidence" value="ECO:0007669"/>
    <property type="project" value="UniProtKB-SubCell"/>
</dbReference>
<sequence>MENPQATPISNSGKSEIKEDEFWPLSGKPYFSVVLSHTQVNGLLVITFLYLNFYEFNVRETCTLLSRPGSIVCYFNVLLIDSRSFYLTCQSLPVKIVRALPSSSVLVILSYCGKNWDMVYLGGHSLKRLDSGWKTFAHDNDLKVGDACVFELMESSSDVFRFRVQILRGDFPPELEERVNGETSNTPIVLD</sequence>
<dbReference type="PROSITE" id="PS50863">
    <property type="entry name" value="B3"/>
    <property type="match status" value="1"/>
</dbReference>
<evidence type="ECO:0000259" key="6">
    <source>
        <dbReference type="PROSITE" id="PS50863"/>
    </source>
</evidence>
<name>A0A6A4LPB3_9ERIC</name>
<dbReference type="SMART" id="SM01019">
    <property type="entry name" value="B3"/>
    <property type="match status" value="1"/>
</dbReference>
<evidence type="ECO:0000256" key="1">
    <source>
        <dbReference type="ARBA" id="ARBA00004123"/>
    </source>
</evidence>
<dbReference type="Pfam" id="PF02362">
    <property type="entry name" value="B3"/>
    <property type="match status" value="1"/>
</dbReference>
<feature type="domain" description="TF-B3" evidence="6">
    <location>
        <begin position="75"/>
        <end position="170"/>
    </location>
</feature>
<dbReference type="PANTHER" id="PTHR31391">
    <property type="entry name" value="B3 DOMAIN-CONTAINING PROTEIN OS11G0197600-RELATED"/>
    <property type="match status" value="1"/>
</dbReference>
<protein>
    <recommendedName>
        <fullName evidence="6">TF-B3 domain-containing protein</fullName>
    </recommendedName>
</protein>
<comment type="caution">
    <text evidence="7">The sequence shown here is derived from an EMBL/GenBank/DDBJ whole genome shotgun (WGS) entry which is preliminary data.</text>
</comment>
<evidence type="ECO:0000256" key="3">
    <source>
        <dbReference type="ARBA" id="ARBA00023125"/>
    </source>
</evidence>
<keyword evidence="8" id="KW-1185">Reference proteome</keyword>
<dbReference type="AlphaFoldDB" id="A0A6A4LPB3"/>
<evidence type="ECO:0000313" key="7">
    <source>
        <dbReference type="EMBL" id="KAE9459870.1"/>
    </source>
</evidence>
<dbReference type="GO" id="GO:0003677">
    <property type="term" value="F:DNA binding"/>
    <property type="evidence" value="ECO:0007669"/>
    <property type="project" value="UniProtKB-KW"/>
</dbReference>
<dbReference type="Proteomes" id="UP000428333">
    <property type="component" value="Linkage Group LG05"/>
</dbReference>
<keyword evidence="2" id="KW-0805">Transcription regulation</keyword>